<reference evidence="10 11" key="1">
    <citation type="submission" date="2010-12" db="EMBL/GenBank/DDBJ databases">
        <authorList>
            <person name="Muzny D."/>
            <person name="Qin X."/>
            <person name="Deng J."/>
            <person name="Jiang H."/>
            <person name="Liu Y."/>
            <person name="Qu J."/>
            <person name="Song X.-Z."/>
            <person name="Zhang L."/>
            <person name="Thornton R."/>
            <person name="Coyle M."/>
            <person name="Francisco L."/>
            <person name="Jackson L."/>
            <person name="Javaid M."/>
            <person name="Korchina V."/>
            <person name="Kovar C."/>
            <person name="Mata R."/>
            <person name="Mathew T."/>
            <person name="Ngo R."/>
            <person name="Nguyen L."/>
            <person name="Nguyen N."/>
            <person name="Okwuonu G."/>
            <person name="Ongeri F."/>
            <person name="Pham C."/>
            <person name="Simmons D."/>
            <person name="Wilczek-Boney K."/>
            <person name="Hale W."/>
            <person name="Jakkamsetti A."/>
            <person name="Pham P."/>
            <person name="Ruth R."/>
            <person name="San Lucas F."/>
            <person name="Warren J."/>
            <person name="Zhang J."/>
            <person name="Zhao Z."/>
            <person name="Zhou C."/>
            <person name="Zhu D."/>
            <person name="Lee S."/>
            <person name="Bess C."/>
            <person name="Blankenburg K."/>
            <person name="Forbes L."/>
            <person name="Fu Q."/>
            <person name="Gubbala S."/>
            <person name="Hirani K."/>
            <person name="Jayaseelan J.C."/>
            <person name="Lara F."/>
            <person name="Munidasa M."/>
            <person name="Palculict T."/>
            <person name="Patil S."/>
            <person name="Pu L.-L."/>
            <person name="Saada N."/>
            <person name="Tang L."/>
            <person name="Weissenberger G."/>
            <person name="Zhu Y."/>
            <person name="Hemphill L."/>
            <person name="Shang Y."/>
            <person name="Youmans B."/>
            <person name="Ayvaz T."/>
            <person name="Ross M."/>
            <person name="Santibanez J."/>
            <person name="Aqrawi P."/>
            <person name="Gross S."/>
            <person name="Joshi V."/>
            <person name="Fowler G."/>
            <person name="Nazareth L."/>
            <person name="Reid J."/>
            <person name="Worley K."/>
            <person name="Petrosino J."/>
            <person name="Highlander S."/>
            <person name="Gibbs R."/>
        </authorList>
    </citation>
    <scope>NUCLEOTIDE SEQUENCE [LARGE SCALE GENOMIC DNA]</scope>
    <source>
        <strain evidence="10 11">DSM 3986</strain>
    </source>
</reference>
<dbReference type="InterPro" id="IPR031001">
    <property type="entry name" value="PR_assoc_PrdC"/>
</dbReference>
<dbReference type="InterPro" id="IPR010208">
    <property type="entry name" value="Ion_transpt_RnfC/RsxC"/>
</dbReference>
<organism evidence="10 11">
    <name type="scientific">Lachnoanaerobaculum saburreum DSM 3986</name>
    <dbReference type="NCBI Taxonomy" id="887325"/>
    <lineage>
        <taxon>Bacteria</taxon>
        <taxon>Bacillati</taxon>
        <taxon>Bacillota</taxon>
        <taxon>Clostridia</taxon>
        <taxon>Lachnospirales</taxon>
        <taxon>Lachnospiraceae</taxon>
        <taxon>Lachnoanaerobaculum</taxon>
    </lineage>
</organism>
<dbReference type="SUPFAM" id="SSF142019">
    <property type="entry name" value="Nqo1 FMN-binding domain-like"/>
    <property type="match status" value="1"/>
</dbReference>
<evidence type="ECO:0000259" key="8">
    <source>
        <dbReference type="Pfam" id="PF01512"/>
    </source>
</evidence>
<dbReference type="SUPFAM" id="SSF142984">
    <property type="entry name" value="Nqo1 middle domain-like"/>
    <property type="match status" value="1"/>
</dbReference>
<proteinExistence type="predicted"/>
<accession>E6LLW5</accession>
<keyword evidence="1" id="KW-0813">Transport</keyword>
<keyword evidence="6" id="KW-0408">Iron</keyword>
<dbReference type="InterPro" id="IPR037225">
    <property type="entry name" value="Nuo51_FMN-bd_sf"/>
</dbReference>
<evidence type="ECO:0000313" key="11">
    <source>
        <dbReference type="Proteomes" id="UP000003434"/>
    </source>
</evidence>
<dbReference type="EMBL" id="AEPW01000039">
    <property type="protein sequence ID" value="EFU77164.1"/>
    <property type="molecule type" value="Genomic_DNA"/>
</dbReference>
<keyword evidence="7" id="KW-0411">Iron-sulfur</keyword>
<dbReference type="Proteomes" id="UP000003434">
    <property type="component" value="Unassembled WGS sequence"/>
</dbReference>
<dbReference type="Pfam" id="PF01512">
    <property type="entry name" value="Complex1_51K"/>
    <property type="match status" value="1"/>
</dbReference>
<feature type="domain" description="RnfC Barrel sandwich hybrid" evidence="9">
    <location>
        <begin position="20"/>
        <end position="78"/>
    </location>
</feature>
<sequence length="449" mass="49101">MLNTFIVNKNKRGNGEDSMKYTFKLRQHIGVPSEPAVKPGDKVQRGEKIAKRPKESLGANIFSSVDGVVTEVDDDHIIVEEENTDFSKYVKLSGQTPKELVEESGLVGLGGAGFPTYIKMNFDFGGEGILVVNAAECEPILSHNIARIEDEPEKLIEAMKIVMETVHAVRGIIGIKKIHEKAIDRLKEVIDDSTISIHELQNIYPMGEERALLRETIGILLEPEKFPSDAKAVVLNVETLYRLREAVLDKKPLMDKDMTVAGKLTENGSIHVFFDIPIGTSVESVIEKAGGIGSEYGEIIMGGPFTGKRTYLDQPVIKTTGGIIVAETFWQGPKKIGLLVCACGGDEARLREQAASMGSEVVGVEFCKQARQVKGTRKCENPGICPGQVQKVLKLKKAGAEGLLISNCTDCSNTVMSCAPQLKLPVYHCTDGAMRSVNKKLIRKFKETS</sequence>
<dbReference type="PANTHER" id="PTHR43034:SF2">
    <property type="entry name" value="ION-TRANSLOCATING OXIDOREDUCTASE COMPLEX SUBUNIT C"/>
    <property type="match status" value="1"/>
</dbReference>
<dbReference type="GO" id="GO:0046872">
    <property type="term" value="F:metal ion binding"/>
    <property type="evidence" value="ECO:0007669"/>
    <property type="project" value="UniProtKB-KW"/>
</dbReference>
<dbReference type="InterPro" id="IPR026902">
    <property type="entry name" value="RnfC_N"/>
</dbReference>
<evidence type="ECO:0000256" key="6">
    <source>
        <dbReference type="ARBA" id="ARBA00023004"/>
    </source>
</evidence>
<evidence type="ECO:0000313" key="10">
    <source>
        <dbReference type="EMBL" id="EFU77164.1"/>
    </source>
</evidence>
<dbReference type="AlphaFoldDB" id="E6LLW5"/>
<evidence type="ECO:0000256" key="1">
    <source>
        <dbReference type="ARBA" id="ARBA00022448"/>
    </source>
</evidence>
<evidence type="ECO:0000256" key="3">
    <source>
        <dbReference type="ARBA" id="ARBA00022723"/>
    </source>
</evidence>
<comment type="caution">
    <text evidence="10">The sequence shown here is derived from an EMBL/GenBank/DDBJ whole genome shotgun (WGS) entry which is preliminary data.</text>
</comment>
<keyword evidence="4" id="KW-0677">Repeat</keyword>
<evidence type="ECO:0000259" key="9">
    <source>
        <dbReference type="Pfam" id="PF13375"/>
    </source>
</evidence>
<dbReference type="eggNOG" id="COG4656">
    <property type="taxonomic scope" value="Bacteria"/>
</dbReference>
<keyword evidence="2" id="KW-0004">4Fe-4S</keyword>
<evidence type="ECO:0000256" key="4">
    <source>
        <dbReference type="ARBA" id="ARBA00022737"/>
    </source>
</evidence>
<dbReference type="NCBIfam" id="TIGR04481">
    <property type="entry name" value="PR_assoc_PrdC"/>
    <property type="match status" value="1"/>
</dbReference>
<evidence type="ECO:0000256" key="7">
    <source>
        <dbReference type="ARBA" id="ARBA00023014"/>
    </source>
</evidence>
<evidence type="ECO:0000256" key="2">
    <source>
        <dbReference type="ARBA" id="ARBA00022485"/>
    </source>
</evidence>
<protein>
    <submittedName>
        <fullName evidence="10">Respiratory-chain NADH dehydrogenase 51 Kd subunit</fullName>
    </submittedName>
</protein>
<feature type="domain" description="NADH-ubiquinone oxidoreductase 51kDa subunit FMN-binding" evidence="8">
    <location>
        <begin position="101"/>
        <end position="242"/>
    </location>
</feature>
<dbReference type="GO" id="GO:0009055">
    <property type="term" value="F:electron transfer activity"/>
    <property type="evidence" value="ECO:0007669"/>
    <property type="project" value="InterPro"/>
</dbReference>
<dbReference type="Pfam" id="PF13375">
    <property type="entry name" value="RnfC_N"/>
    <property type="match status" value="1"/>
</dbReference>
<gene>
    <name evidence="10" type="ORF">HMPREF0381_0944</name>
</gene>
<keyword evidence="3" id="KW-0479">Metal-binding</keyword>
<dbReference type="GO" id="GO:0016020">
    <property type="term" value="C:membrane"/>
    <property type="evidence" value="ECO:0007669"/>
    <property type="project" value="InterPro"/>
</dbReference>
<keyword evidence="5" id="KW-0249">Electron transport</keyword>
<dbReference type="PANTHER" id="PTHR43034">
    <property type="entry name" value="ION-TRANSLOCATING OXIDOREDUCTASE COMPLEX SUBUNIT C"/>
    <property type="match status" value="1"/>
</dbReference>
<name>E6LLW5_9FIRM</name>
<evidence type="ECO:0000256" key="5">
    <source>
        <dbReference type="ARBA" id="ARBA00022982"/>
    </source>
</evidence>
<dbReference type="InterPro" id="IPR011538">
    <property type="entry name" value="Nuo51_FMN-bd"/>
</dbReference>
<dbReference type="Gene3D" id="3.40.50.11540">
    <property type="entry name" value="NADH-ubiquinone oxidoreductase 51kDa subunit"/>
    <property type="match status" value="1"/>
</dbReference>
<dbReference type="HOGENOM" id="CLU_051682_0_0_9"/>
<dbReference type="GO" id="GO:0051539">
    <property type="term" value="F:4 iron, 4 sulfur cluster binding"/>
    <property type="evidence" value="ECO:0007669"/>
    <property type="project" value="UniProtKB-KW"/>
</dbReference>